<feature type="domain" description="Transposase InsH N-terminal" evidence="1">
    <location>
        <begin position="36"/>
        <end position="122"/>
    </location>
</feature>
<dbReference type="PANTHER" id="PTHR33408">
    <property type="entry name" value="TRANSPOSASE"/>
    <property type="match status" value="1"/>
</dbReference>
<sequence length="197" mass="22682">MMLATKPNNKTVKEFPSMYKNYNTAQTSIALNLNFDIPNNHIARLIDMFVETIPHNIIETSVATTGRPAYHPAMLIKMLLFAYSRKVFSGRRIVEMNTENIPMKWLSQDATISYKTINNFRSSKEVSNLIKISFIYFTKLLADNGMIEDEALFIDGTKIEADANKYSFTWKRAVDKFYPKLKEKIVLGPRIKSVQVK</sequence>
<keyword evidence="3" id="KW-1185">Reference proteome</keyword>
<dbReference type="AlphaFoldDB" id="A0A0R1RT41"/>
<dbReference type="EMBL" id="AZFE01000017">
    <property type="protein sequence ID" value="KRL56997.1"/>
    <property type="molecule type" value="Genomic_DNA"/>
</dbReference>
<accession>A0A0R1RT41</accession>
<dbReference type="InterPro" id="IPR008490">
    <property type="entry name" value="Transposase_InsH_N"/>
</dbReference>
<protein>
    <submittedName>
        <fullName evidence="2">Transposase</fullName>
    </submittedName>
</protein>
<dbReference type="PANTHER" id="PTHR33408:SF2">
    <property type="entry name" value="TRANSPOSASE DDE DOMAIN-CONTAINING PROTEIN"/>
    <property type="match status" value="1"/>
</dbReference>
<dbReference type="Pfam" id="PF05598">
    <property type="entry name" value="DUF772"/>
    <property type="match status" value="1"/>
</dbReference>
<comment type="caution">
    <text evidence="2">The sequence shown here is derived from an EMBL/GenBank/DDBJ whole genome shotgun (WGS) entry which is preliminary data.</text>
</comment>
<evidence type="ECO:0000313" key="3">
    <source>
        <dbReference type="Proteomes" id="UP000051697"/>
    </source>
</evidence>
<reference evidence="2 3" key="1">
    <citation type="journal article" date="2015" name="Genome Announc.">
        <title>Expanding the biotechnology potential of lactobacilli through comparative genomics of 213 strains and associated genera.</title>
        <authorList>
            <person name="Sun Z."/>
            <person name="Harris H.M."/>
            <person name="McCann A."/>
            <person name="Guo C."/>
            <person name="Argimon S."/>
            <person name="Zhang W."/>
            <person name="Yang X."/>
            <person name="Jeffery I.B."/>
            <person name="Cooney J.C."/>
            <person name="Kagawa T.F."/>
            <person name="Liu W."/>
            <person name="Song Y."/>
            <person name="Salvetti E."/>
            <person name="Wrobel A."/>
            <person name="Rasinkangas P."/>
            <person name="Parkhill J."/>
            <person name="Rea M.C."/>
            <person name="O'Sullivan O."/>
            <person name="Ritari J."/>
            <person name="Douillard F.P."/>
            <person name="Paul Ross R."/>
            <person name="Yang R."/>
            <person name="Briner A.E."/>
            <person name="Felis G.E."/>
            <person name="de Vos W.M."/>
            <person name="Barrangou R."/>
            <person name="Klaenhammer T.R."/>
            <person name="Caufield P.W."/>
            <person name="Cui Y."/>
            <person name="Zhang H."/>
            <person name="O'Toole P.W."/>
        </authorList>
    </citation>
    <scope>NUCLEOTIDE SEQUENCE [LARGE SCALE GENOMIC DNA]</scope>
    <source>
        <strain evidence="2 3">DSM 15707</strain>
    </source>
</reference>
<evidence type="ECO:0000313" key="2">
    <source>
        <dbReference type="EMBL" id="KRL56997.1"/>
    </source>
</evidence>
<name>A0A0R1RT41_9LACO</name>
<dbReference type="PATRIC" id="fig|1423778.4.peg.28"/>
<organism evidence="2 3">
    <name type="scientific">Paucilactobacillus oligofermentans DSM 15707 = LMG 22743</name>
    <dbReference type="NCBI Taxonomy" id="1423778"/>
    <lineage>
        <taxon>Bacteria</taxon>
        <taxon>Bacillati</taxon>
        <taxon>Bacillota</taxon>
        <taxon>Bacilli</taxon>
        <taxon>Lactobacillales</taxon>
        <taxon>Lactobacillaceae</taxon>
        <taxon>Paucilactobacillus</taxon>
    </lineage>
</organism>
<evidence type="ECO:0000259" key="1">
    <source>
        <dbReference type="Pfam" id="PF05598"/>
    </source>
</evidence>
<gene>
    <name evidence="2" type="ORF">FC70_GL000021</name>
</gene>
<dbReference type="Proteomes" id="UP000051697">
    <property type="component" value="Unassembled WGS sequence"/>
</dbReference>
<proteinExistence type="predicted"/>